<dbReference type="PANTHER" id="PTHR33653">
    <property type="entry name" value="RIBONUCLEASE VAPC2"/>
    <property type="match status" value="1"/>
</dbReference>
<keyword evidence="6 8" id="KW-0460">Magnesium</keyword>
<evidence type="ECO:0000259" key="9">
    <source>
        <dbReference type="Pfam" id="PF01850"/>
    </source>
</evidence>
<dbReference type="HAMAP" id="MF_00265">
    <property type="entry name" value="VapC_Nob1"/>
    <property type="match status" value="1"/>
</dbReference>
<keyword evidence="11" id="KW-1185">Reference proteome</keyword>
<evidence type="ECO:0000256" key="5">
    <source>
        <dbReference type="ARBA" id="ARBA00022801"/>
    </source>
</evidence>
<dbReference type="AlphaFoldDB" id="D7CU73"/>
<protein>
    <recommendedName>
        <fullName evidence="8">Ribonuclease VapC</fullName>
        <shortName evidence="8">RNase VapC</shortName>
        <ecNumber evidence="8">3.1.-.-</ecNumber>
    </recommendedName>
    <alternativeName>
        <fullName evidence="8">Toxin VapC</fullName>
    </alternativeName>
</protein>
<keyword evidence="2 8" id="KW-1277">Toxin-antitoxin system</keyword>
<keyword evidence="8" id="KW-0800">Toxin</keyword>
<dbReference type="InterPro" id="IPR050556">
    <property type="entry name" value="Type_II_TA_system_RNase"/>
</dbReference>
<comment type="similarity">
    <text evidence="7 8">Belongs to the PINc/VapC protein family.</text>
</comment>
<dbReference type="Proteomes" id="UP000000379">
    <property type="component" value="Chromosome"/>
</dbReference>
<dbReference type="InterPro" id="IPR022907">
    <property type="entry name" value="VapC_family"/>
</dbReference>
<dbReference type="CDD" id="cd18744">
    <property type="entry name" value="PIN_VapC4-5_FitB-like"/>
    <property type="match status" value="1"/>
</dbReference>
<dbReference type="EMBL" id="CP002049">
    <property type="protein sequence ID" value="ADI13971.1"/>
    <property type="molecule type" value="Genomic_DNA"/>
</dbReference>
<dbReference type="GO" id="GO:0016787">
    <property type="term" value="F:hydrolase activity"/>
    <property type="evidence" value="ECO:0007669"/>
    <property type="project" value="UniProtKB-KW"/>
</dbReference>
<dbReference type="eggNOG" id="COG1487">
    <property type="taxonomic scope" value="Bacteria"/>
</dbReference>
<dbReference type="HOGENOM" id="CLU_118482_3_2_0"/>
<keyword evidence="3 8" id="KW-0540">Nuclease</keyword>
<dbReference type="PANTHER" id="PTHR33653:SF1">
    <property type="entry name" value="RIBONUCLEASE VAPC2"/>
    <property type="match status" value="1"/>
</dbReference>
<dbReference type="GO" id="GO:0000287">
    <property type="term" value="F:magnesium ion binding"/>
    <property type="evidence" value="ECO:0007669"/>
    <property type="project" value="UniProtKB-UniRule"/>
</dbReference>
<dbReference type="GO" id="GO:0004540">
    <property type="term" value="F:RNA nuclease activity"/>
    <property type="evidence" value="ECO:0007669"/>
    <property type="project" value="InterPro"/>
</dbReference>
<reference evidence="10 11" key="2">
    <citation type="journal article" date="2011" name="Stand. Genomic Sci.">
        <title>Complete genome sequence of Truepera radiovictrix type strain (RQ-24).</title>
        <authorList>
            <person name="Ivanova N."/>
            <person name="Rohde C."/>
            <person name="Munk C."/>
            <person name="Nolan M."/>
            <person name="Lucas S."/>
            <person name="Del Rio T.G."/>
            <person name="Tice H."/>
            <person name="Deshpande S."/>
            <person name="Cheng J.F."/>
            <person name="Tapia R."/>
            <person name="Han C."/>
            <person name="Goodwin L."/>
            <person name="Pitluck S."/>
            <person name="Liolios K."/>
            <person name="Mavromatis K."/>
            <person name="Mikhailova N."/>
            <person name="Pati A."/>
            <person name="Chen A."/>
            <person name="Palaniappan K."/>
            <person name="Land M."/>
            <person name="Hauser L."/>
            <person name="Chang Y.J."/>
            <person name="Jeffries C.D."/>
            <person name="Brambilla E."/>
            <person name="Rohde M."/>
            <person name="Goker M."/>
            <person name="Tindall B.J."/>
            <person name="Woyke T."/>
            <person name="Bristow J."/>
            <person name="Eisen J.A."/>
            <person name="Markowitz V."/>
            <person name="Hugenholtz P."/>
            <person name="Kyrpides N.C."/>
            <person name="Klenk H.P."/>
            <person name="Lapidus A."/>
        </authorList>
    </citation>
    <scope>NUCLEOTIDE SEQUENCE [LARGE SCALE GENOMIC DNA]</scope>
    <source>
        <strain evidence="11">DSM 17093 / CIP 108686 / LMG 22925 / RQ-24</strain>
    </source>
</reference>
<dbReference type="InterPro" id="IPR002716">
    <property type="entry name" value="PIN_dom"/>
</dbReference>
<organism evidence="10 11">
    <name type="scientific">Truepera radiovictrix (strain DSM 17093 / CIP 108686 / LMG 22925 / RQ-24)</name>
    <dbReference type="NCBI Taxonomy" id="649638"/>
    <lineage>
        <taxon>Bacteria</taxon>
        <taxon>Thermotogati</taxon>
        <taxon>Deinococcota</taxon>
        <taxon>Deinococci</taxon>
        <taxon>Trueperales</taxon>
        <taxon>Trueperaceae</taxon>
        <taxon>Truepera</taxon>
    </lineage>
</organism>
<sequence>MVTLDTNVVSALITGHEEVVARWKQARLAGAQVKLNAISYYEMRRGLVLPRFARKFAAFERLVSLQGLLLLDRPALDVAASIYQDLRSRGTLLEDADILIAAVALANGATLATRNLKHFSRIEGLKLESWEA</sequence>
<comment type="cofactor">
    <cofactor evidence="1 8">
        <name>Mg(2+)</name>
        <dbReference type="ChEBI" id="CHEBI:18420"/>
    </cofactor>
</comment>
<evidence type="ECO:0000256" key="2">
    <source>
        <dbReference type="ARBA" id="ARBA00022649"/>
    </source>
</evidence>
<keyword evidence="4 8" id="KW-0479">Metal-binding</keyword>
<evidence type="ECO:0000313" key="10">
    <source>
        <dbReference type="EMBL" id="ADI13971.1"/>
    </source>
</evidence>
<dbReference type="SUPFAM" id="SSF88723">
    <property type="entry name" value="PIN domain-like"/>
    <property type="match status" value="1"/>
</dbReference>
<evidence type="ECO:0000313" key="11">
    <source>
        <dbReference type="Proteomes" id="UP000000379"/>
    </source>
</evidence>
<dbReference type="GO" id="GO:0090729">
    <property type="term" value="F:toxin activity"/>
    <property type="evidence" value="ECO:0007669"/>
    <property type="project" value="UniProtKB-KW"/>
</dbReference>
<gene>
    <name evidence="8" type="primary">vapC</name>
    <name evidence="10" type="ordered locus">Trad_0837</name>
</gene>
<evidence type="ECO:0000256" key="8">
    <source>
        <dbReference type="HAMAP-Rule" id="MF_00265"/>
    </source>
</evidence>
<evidence type="ECO:0000256" key="7">
    <source>
        <dbReference type="ARBA" id="ARBA00038093"/>
    </source>
</evidence>
<dbReference type="EC" id="3.1.-.-" evidence="8"/>
<dbReference type="STRING" id="649638.Trad_0837"/>
<dbReference type="Pfam" id="PF01850">
    <property type="entry name" value="PIN"/>
    <property type="match status" value="1"/>
</dbReference>
<keyword evidence="5 8" id="KW-0378">Hydrolase</keyword>
<evidence type="ECO:0000256" key="6">
    <source>
        <dbReference type="ARBA" id="ARBA00022842"/>
    </source>
</evidence>
<dbReference type="RefSeq" id="WP_013177343.1">
    <property type="nucleotide sequence ID" value="NC_014221.1"/>
</dbReference>
<reference evidence="11" key="1">
    <citation type="submission" date="2010-05" db="EMBL/GenBank/DDBJ databases">
        <title>The complete genome of Truepera radiovictris DSM 17093.</title>
        <authorList>
            <consortium name="US DOE Joint Genome Institute (JGI-PGF)"/>
            <person name="Lucas S."/>
            <person name="Copeland A."/>
            <person name="Lapidus A."/>
            <person name="Glavina del Rio T."/>
            <person name="Dalin E."/>
            <person name="Tice H."/>
            <person name="Bruce D."/>
            <person name="Goodwin L."/>
            <person name="Pitluck S."/>
            <person name="Kyrpides N."/>
            <person name="Mavromatis K."/>
            <person name="Ovchinnikova G."/>
            <person name="Munk A.C."/>
            <person name="Detter J.C."/>
            <person name="Han C."/>
            <person name="Tapia R."/>
            <person name="Land M."/>
            <person name="Hauser L."/>
            <person name="Markowitz V."/>
            <person name="Cheng J.-F."/>
            <person name="Hugenholtz P."/>
            <person name="Woyke T."/>
            <person name="Wu D."/>
            <person name="Tindall B."/>
            <person name="Pomrenke H.G."/>
            <person name="Brambilla E."/>
            <person name="Klenk H.-P."/>
            <person name="Eisen J.A."/>
        </authorList>
    </citation>
    <scope>NUCLEOTIDE SEQUENCE [LARGE SCALE GENOMIC DNA]</scope>
    <source>
        <strain evidence="11">DSM 17093 / CIP 108686 / LMG 22925 / RQ-24</strain>
    </source>
</reference>
<dbReference type="KEGG" id="tra:Trad_0837"/>
<name>D7CU73_TRURR</name>
<feature type="binding site" evidence="8">
    <location>
        <position position="5"/>
    </location>
    <ligand>
        <name>Mg(2+)</name>
        <dbReference type="ChEBI" id="CHEBI:18420"/>
    </ligand>
</feature>
<feature type="domain" description="PIN" evidence="9">
    <location>
        <begin position="3"/>
        <end position="123"/>
    </location>
</feature>
<feature type="binding site" evidence="8">
    <location>
        <position position="97"/>
    </location>
    <ligand>
        <name>Mg(2+)</name>
        <dbReference type="ChEBI" id="CHEBI:18420"/>
    </ligand>
</feature>
<dbReference type="InterPro" id="IPR029060">
    <property type="entry name" value="PIN-like_dom_sf"/>
</dbReference>
<evidence type="ECO:0000256" key="3">
    <source>
        <dbReference type="ARBA" id="ARBA00022722"/>
    </source>
</evidence>
<comment type="function">
    <text evidence="8">Toxic component of a toxin-antitoxin (TA) system. An RNase.</text>
</comment>
<proteinExistence type="inferred from homology"/>
<accession>D7CU73</accession>
<dbReference type="Gene3D" id="3.40.50.1010">
    <property type="entry name" value="5'-nuclease"/>
    <property type="match status" value="1"/>
</dbReference>
<evidence type="ECO:0000256" key="1">
    <source>
        <dbReference type="ARBA" id="ARBA00001946"/>
    </source>
</evidence>
<evidence type="ECO:0000256" key="4">
    <source>
        <dbReference type="ARBA" id="ARBA00022723"/>
    </source>
</evidence>